<protein>
    <recommendedName>
        <fullName evidence="3">Aminoglycoside phosphotransferase domain-containing protein</fullName>
    </recommendedName>
</protein>
<dbReference type="PANTHER" id="PTHR21310">
    <property type="entry name" value="AMINOGLYCOSIDE PHOSPHOTRANSFERASE-RELATED-RELATED"/>
    <property type="match status" value="1"/>
</dbReference>
<gene>
    <name evidence="1" type="ORF">PAC_15196</name>
</gene>
<dbReference type="PANTHER" id="PTHR21310:SF15">
    <property type="entry name" value="AMINOGLYCOSIDE PHOSPHOTRANSFERASE DOMAIN-CONTAINING PROTEIN"/>
    <property type="match status" value="1"/>
</dbReference>
<dbReference type="AlphaFoldDB" id="A0A1L7XK34"/>
<dbReference type="SUPFAM" id="SSF56112">
    <property type="entry name" value="Protein kinase-like (PK-like)"/>
    <property type="match status" value="1"/>
</dbReference>
<dbReference type="InterPro" id="IPR011009">
    <property type="entry name" value="Kinase-like_dom_sf"/>
</dbReference>
<proteinExistence type="predicted"/>
<evidence type="ECO:0000313" key="2">
    <source>
        <dbReference type="Proteomes" id="UP000184330"/>
    </source>
</evidence>
<organism evidence="1 2">
    <name type="scientific">Phialocephala subalpina</name>
    <dbReference type="NCBI Taxonomy" id="576137"/>
    <lineage>
        <taxon>Eukaryota</taxon>
        <taxon>Fungi</taxon>
        <taxon>Dikarya</taxon>
        <taxon>Ascomycota</taxon>
        <taxon>Pezizomycotina</taxon>
        <taxon>Leotiomycetes</taxon>
        <taxon>Helotiales</taxon>
        <taxon>Mollisiaceae</taxon>
        <taxon>Phialocephala</taxon>
        <taxon>Phialocephala fortinii species complex</taxon>
    </lineage>
</organism>
<dbReference type="Proteomes" id="UP000184330">
    <property type="component" value="Unassembled WGS sequence"/>
</dbReference>
<evidence type="ECO:0008006" key="3">
    <source>
        <dbReference type="Google" id="ProtNLM"/>
    </source>
</evidence>
<sequence length="455" mass="51424">MSFRDDWPKMPDASDFDGKELLALVRSGNSPFHGVWDVNLLIREIEENLGAQVIDIPVVYKGSNNYGFHLKLSNRPDIVARLARGDVNMPNFDGFPIHIQVPEVKFEVAVYELLLSEPNILASHLLYHRIPVQHVSPRLDRPQDIAGRRLFLFERAEGENNVWWDLSSEQKACLLAQSARIRASLFNFNLPLDFAAVWLRERLFEQKPKSLPIPVAPTREFCVALFTSKIEATIRNIGDMIGWESDNVTVGPTAAAAKQSLLRLIPYIMPTDSDQAFLYRLVLEHGDFGIHNMSITIDANGQPLVTSLYDWETGCIVPAILSDPLVSVEVDLVIDENAAPSFIRVPDDATPDDRVQYMTWARQYFMALFNQAPNYERAIQAGKDARHLWFALREWRGDDPEGYFGDLGAWAERRMKELGVDLVCTITDRLSCSPFDILPDSNNLPSTNLRNGGNT</sequence>
<dbReference type="OrthoDB" id="3554464at2759"/>
<keyword evidence="2" id="KW-1185">Reference proteome</keyword>
<accession>A0A1L7XK34</accession>
<dbReference type="EMBL" id="FJOG01000030">
    <property type="protein sequence ID" value="CZR65296.1"/>
    <property type="molecule type" value="Genomic_DNA"/>
</dbReference>
<name>A0A1L7XK34_9HELO</name>
<dbReference type="InterPro" id="IPR051678">
    <property type="entry name" value="AGP_Transferase"/>
</dbReference>
<evidence type="ECO:0000313" key="1">
    <source>
        <dbReference type="EMBL" id="CZR65296.1"/>
    </source>
</evidence>
<reference evidence="1 2" key="1">
    <citation type="submission" date="2016-03" db="EMBL/GenBank/DDBJ databases">
        <authorList>
            <person name="Ploux O."/>
        </authorList>
    </citation>
    <scope>NUCLEOTIDE SEQUENCE [LARGE SCALE GENOMIC DNA]</scope>
    <source>
        <strain evidence="1 2">UAMH 11012</strain>
    </source>
</reference>